<dbReference type="KEGG" id="psco:LY89DRAFT_538876"/>
<evidence type="ECO:0000259" key="2">
    <source>
        <dbReference type="Pfam" id="PF03959"/>
    </source>
</evidence>
<keyword evidence="4" id="KW-1185">Reference proteome</keyword>
<dbReference type="GO" id="GO:0016787">
    <property type="term" value="F:hydrolase activity"/>
    <property type="evidence" value="ECO:0007669"/>
    <property type="project" value="UniProtKB-KW"/>
</dbReference>
<organism evidence="3 4">
    <name type="scientific">Mollisia scopiformis</name>
    <name type="common">Conifer needle endophyte fungus</name>
    <name type="synonym">Phialocephala scopiformis</name>
    <dbReference type="NCBI Taxonomy" id="149040"/>
    <lineage>
        <taxon>Eukaryota</taxon>
        <taxon>Fungi</taxon>
        <taxon>Dikarya</taxon>
        <taxon>Ascomycota</taxon>
        <taxon>Pezizomycotina</taxon>
        <taxon>Leotiomycetes</taxon>
        <taxon>Helotiales</taxon>
        <taxon>Mollisiaceae</taxon>
        <taxon>Mollisia</taxon>
    </lineage>
</organism>
<reference evidence="3 4" key="1">
    <citation type="submission" date="2015-10" db="EMBL/GenBank/DDBJ databases">
        <title>Full genome of DAOMC 229536 Phialocephala scopiformis, a fungal endophyte of spruce producing the potent anti-insectan compound rugulosin.</title>
        <authorList>
            <consortium name="DOE Joint Genome Institute"/>
            <person name="Walker A.K."/>
            <person name="Frasz S.L."/>
            <person name="Seifert K.A."/>
            <person name="Miller J.D."/>
            <person name="Mondo S.J."/>
            <person name="Labutti K."/>
            <person name="Lipzen A."/>
            <person name="Dockter R."/>
            <person name="Kennedy M."/>
            <person name="Grigoriev I.V."/>
            <person name="Spatafora J.W."/>
        </authorList>
    </citation>
    <scope>NUCLEOTIDE SEQUENCE [LARGE SCALE GENOMIC DNA]</scope>
    <source>
        <strain evidence="3 4">CBS 120377</strain>
    </source>
</reference>
<keyword evidence="1" id="KW-0378">Hydrolase</keyword>
<dbReference type="InterPro" id="IPR050593">
    <property type="entry name" value="LovG"/>
</dbReference>
<dbReference type="InterPro" id="IPR029058">
    <property type="entry name" value="AB_hydrolase_fold"/>
</dbReference>
<dbReference type="InParanoid" id="A0A132BCK9"/>
<dbReference type="InterPro" id="IPR005645">
    <property type="entry name" value="FSH-like_dom"/>
</dbReference>
<dbReference type="PANTHER" id="PTHR48070">
    <property type="entry name" value="ESTERASE OVCA2"/>
    <property type="match status" value="1"/>
</dbReference>
<evidence type="ECO:0000256" key="1">
    <source>
        <dbReference type="ARBA" id="ARBA00022801"/>
    </source>
</evidence>
<evidence type="ECO:0000313" key="3">
    <source>
        <dbReference type="EMBL" id="KUJ10155.1"/>
    </source>
</evidence>
<proteinExistence type="predicted"/>
<dbReference type="PANTHER" id="PTHR48070:SF7">
    <property type="entry name" value="SERINE HYDROLASE FSH DOMAIN-CONTAINING PROTEIN-RELATED"/>
    <property type="match status" value="1"/>
</dbReference>
<dbReference type="SUPFAM" id="SSF53474">
    <property type="entry name" value="alpha/beta-Hydrolases"/>
    <property type="match status" value="1"/>
</dbReference>
<protein>
    <recommendedName>
        <fullName evidence="2">Serine hydrolase domain-containing protein</fullName>
    </recommendedName>
</protein>
<dbReference type="GO" id="GO:0019748">
    <property type="term" value="P:secondary metabolic process"/>
    <property type="evidence" value="ECO:0007669"/>
    <property type="project" value="TreeGrafter"/>
</dbReference>
<dbReference type="GO" id="GO:0005737">
    <property type="term" value="C:cytoplasm"/>
    <property type="evidence" value="ECO:0007669"/>
    <property type="project" value="TreeGrafter"/>
</dbReference>
<accession>A0A132BCK9</accession>
<dbReference type="RefSeq" id="XP_018064510.1">
    <property type="nucleotide sequence ID" value="XM_018208138.1"/>
</dbReference>
<dbReference type="EMBL" id="KQ947430">
    <property type="protein sequence ID" value="KUJ10155.1"/>
    <property type="molecule type" value="Genomic_DNA"/>
</dbReference>
<dbReference type="GeneID" id="28817864"/>
<dbReference type="OrthoDB" id="2094269at2759"/>
<feature type="non-terminal residue" evidence="3">
    <location>
        <position position="195"/>
    </location>
</feature>
<dbReference type="GO" id="GO:0005634">
    <property type="term" value="C:nucleus"/>
    <property type="evidence" value="ECO:0007669"/>
    <property type="project" value="TreeGrafter"/>
</dbReference>
<dbReference type="Gene3D" id="3.40.50.1820">
    <property type="entry name" value="alpha/beta hydrolase"/>
    <property type="match status" value="1"/>
</dbReference>
<name>A0A132BCK9_MOLSC</name>
<dbReference type="Proteomes" id="UP000070700">
    <property type="component" value="Unassembled WGS sequence"/>
</dbReference>
<gene>
    <name evidence="3" type="ORF">LY89DRAFT_538876</name>
</gene>
<dbReference type="Pfam" id="PF03959">
    <property type="entry name" value="FSH1"/>
    <property type="match status" value="1"/>
</dbReference>
<sequence length="195" mass="21595">MRILCLHGAGTNSHIFELQTAAIRYQLRSENYEYEYVDGTISWPPHAETNLLLASTQSECFAYFERNIDSLRTALQDLHDYIIHNGPFDAVLGFSQGASLAASYIAQRALDPAPDPNSEFKCAIFICGTYGLHSGGEGRILSVDEDGEIIQIPTVHIFGSKDPLVQESLDLSRICDQRSRVMLDHKGGHEVPRGA</sequence>
<dbReference type="AlphaFoldDB" id="A0A132BCK9"/>
<feature type="domain" description="Serine hydrolase" evidence="2">
    <location>
        <begin position="1"/>
        <end position="193"/>
    </location>
</feature>
<evidence type="ECO:0000313" key="4">
    <source>
        <dbReference type="Proteomes" id="UP000070700"/>
    </source>
</evidence>